<accession>A0A4R5CK34</accession>
<dbReference type="EMBL" id="SMFO01000029">
    <property type="protein sequence ID" value="TDE00467.1"/>
    <property type="molecule type" value="Genomic_DNA"/>
</dbReference>
<evidence type="ECO:0000313" key="2">
    <source>
        <dbReference type="EMBL" id="TDE00659.1"/>
    </source>
</evidence>
<gene>
    <name evidence="3" type="ORF">E0F98_00005</name>
    <name evidence="2" type="ORF">E0F98_15855</name>
    <name evidence="1" type="ORF">E0F98_15940</name>
</gene>
<comment type="caution">
    <text evidence="2">The sequence shown here is derived from an EMBL/GenBank/DDBJ whole genome shotgun (WGS) entry which is preliminary data.</text>
</comment>
<sequence length="64" mass="7629">MDAYPLLNASYAISVRRYRLLPFRFLQCISHDKPPCDVLMIRVFNPLIRDLHPLEKYQTVSFVF</sequence>
<dbReference type="EMBL" id="SMFO01000001">
    <property type="protein sequence ID" value="TDE06806.1"/>
    <property type="molecule type" value="Genomic_DNA"/>
</dbReference>
<keyword evidence="4" id="KW-1185">Reference proteome</keyword>
<organism evidence="2 4">
    <name type="scientific">Flavobacterium hiemivividum</name>
    <dbReference type="NCBI Taxonomy" id="2541734"/>
    <lineage>
        <taxon>Bacteria</taxon>
        <taxon>Pseudomonadati</taxon>
        <taxon>Bacteroidota</taxon>
        <taxon>Flavobacteriia</taxon>
        <taxon>Flavobacteriales</taxon>
        <taxon>Flavobacteriaceae</taxon>
        <taxon>Flavobacterium</taxon>
    </lineage>
</organism>
<dbReference type="AlphaFoldDB" id="A0A4R5CK34"/>
<dbReference type="EMBL" id="SMFO01000024">
    <property type="protein sequence ID" value="TDE00659.1"/>
    <property type="molecule type" value="Genomic_DNA"/>
</dbReference>
<evidence type="ECO:0000313" key="1">
    <source>
        <dbReference type="EMBL" id="TDE00467.1"/>
    </source>
</evidence>
<proteinExistence type="predicted"/>
<evidence type="ECO:0000313" key="3">
    <source>
        <dbReference type="EMBL" id="TDE06806.1"/>
    </source>
</evidence>
<reference evidence="2 4" key="1">
    <citation type="submission" date="2019-03" db="EMBL/GenBank/DDBJ databases">
        <title>Flavobacterium TSA-D2 sp. nov., isolated from arctic soil.</title>
        <authorList>
            <person name="Chaudhary D.K."/>
        </authorList>
    </citation>
    <scope>NUCLEOTIDE SEQUENCE [LARGE SCALE GENOMIC DNA]</scope>
    <source>
        <strain evidence="2 4">TSA-D2</strain>
    </source>
</reference>
<evidence type="ECO:0000313" key="4">
    <source>
        <dbReference type="Proteomes" id="UP000294597"/>
    </source>
</evidence>
<dbReference type="Proteomes" id="UP000294597">
    <property type="component" value="Unassembled WGS sequence"/>
</dbReference>
<protein>
    <submittedName>
        <fullName evidence="2">Uncharacterized protein</fullName>
    </submittedName>
</protein>
<name>A0A4R5CK34_9FLAO</name>